<keyword evidence="2" id="KW-0175">Coiled coil</keyword>
<keyword evidence="1 3" id="KW-0732">Signal</keyword>
<feature type="signal peptide" evidence="3">
    <location>
        <begin position="1"/>
        <end position="25"/>
    </location>
</feature>
<dbReference type="InterPro" id="IPR026444">
    <property type="entry name" value="Secre_tail"/>
</dbReference>
<evidence type="ECO:0000313" key="5">
    <source>
        <dbReference type="EMBL" id="MBK1897302.1"/>
    </source>
</evidence>
<proteinExistence type="predicted"/>
<keyword evidence="6" id="KW-1185">Reference proteome</keyword>
<feature type="coiled-coil region" evidence="2">
    <location>
        <begin position="270"/>
        <end position="297"/>
    </location>
</feature>
<organism evidence="5 6">
    <name type="scientific">Chryseobacterium paridis</name>
    <dbReference type="NCBI Taxonomy" id="2800328"/>
    <lineage>
        <taxon>Bacteria</taxon>
        <taxon>Pseudomonadati</taxon>
        <taxon>Bacteroidota</taxon>
        <taxon>Flavobacteriia</taxon>
        <taxon>Flavobacteriales</taxon>
        <taxon>Weeksellaceae</taxon>
        <taxon>Chryseobacterium group</taxon>
        <taxon>Chryseobacterium</taxon>
    </lineage>
</organism>
<name>A0ABS1FXX5_9FLAO</name>
<evidence type="ECO:0000259" key="4">
    <source>
        <dbReference type="Pfam" id="PF18962"/>
    </source>
</evidence>
<feature type="chain" id="PRO_5045637456" evidence="3">
    <location>
        <begin position="26"/>
        <end position="390"/>
    </location>
</feature>
<accession>A0ABS1FXX5</accession>
<evidence type="ECO:0000256" key="3">
    <source>
        <dbReference type="SAM" id="SignalP"/>
    </source>
</evidence>
<dbReference type="EMBL" id="JAENHK010000010">
    <property type="protein sequence ID" value="MBK1897302.1"/>
    <property type="molecule type" value="Genomic_DNA"/>
</dbReference>
<dbReference type="Pfam" id="PF18962">
    <property type="entry name" value="Por_Secre_tail"/>
    <property type="match status" value="1"/>
</dbReference>
<protein>
    <submittedName>
        <fullName evidence="5">T9SS type A sorting domain-containing protein</fullName>
    </submittedName>
</protein>
<comment type="caution">
    <text evidence="5">The sequence shown here is derived from an EMBL/GenBank/DDBJ whole genome shotgun (WGS) entry which is preliminary data.</text>
</comment>
<gene>
    <name evidence="5" type="ORF">JHL15_16175</name>
</gene>
<evidence type="ECO:0000256" key="2">
    <source>
        <dbReference type="SAM" id="Coils"/>
    </source>
</evidence>
<reference evidence="6" key="1">
    <citation type="submission" date="2021-01" db="EMBL/GenBank/DDBJ databases">
        <title>Genome public.</title>
        <authorList>
            <person name="Liu C."/>
            <person name="Sun Q."/>
        </authorList>
    </citation>
    <scope>NUCLEOTIDE SEQUENCE [LARGE SCALE GENOMIC DNA]</scope>
    <source>
        <strain evidence="6">YIM B02567</strain>
    </source>
</reference>
<dbReference type="Proteomes" id="UP000628669">
    <property type="component" value="Unassembled WGS sequence"/>
</dbReference>
<sequence>MRTSLLCMKNSIAAAMVFLTGMANAQQWLVNGNPGITPNNYVGTVDGRILYMRTNGATSNPNQALLNEFGSFIVETTNNSNASKAKGSIIAGVSNTLGGQAASSIVGGWTNNLNNAGGANMVAGQDNAVLNNASKSVALGWKNIIRNHNEFALGVGIDLTEEYSGGFGIDLAATGNRSFVIGAGGGGAKLTNTIPYSIMMGMSGTSTMLIKDQSVGVRTNAPTANFHTVGTVRHQDLPVGSGRALVVDSNGNVMVSSSILSKTAPSDETVQKLEDRIKTLENTVEELKQLLLNKNTVTDISLSDVPTLGQNVPNPTKNETNIRYYLPKDIKTASLEIYSISGQLVKSVPLREKGNGTIRISGSDLQSGTYVYKMVADGKVTDAKKLIMQD</sequence>
<evidence type="ECO:0000313" key="6">
    <source>
        <dbReference type="Proteomes" id="UP000628669"/>
    </source>
</evidence>
<dbReference type="Gene3D" id="2.60.40.4070">
    <property type="match status" value="1"/>
</dbReference>
<feature type="domain" description="Secretion system C-terminal sorting" evidence="4">
    <location>
        <begin position="313"/>
        <end position="387"/>
    </location>
</feature>
<evidence type="ECO:0000256" key="1">
    <source>
        <dbReference type="ARBA" id="ARBA00022729"/>
    </source>
</evidence>
<dbReference type="NCBIfam" id="TIGR04183">
    <property type="entry name" value="Por_Secre_tail"/>
    <property type="match status" value="1"/>
</dbReference>
<dbReference type="RefSeq" id="WP_200247396.1">
    <property type="nucleotide sequence ID" value="NZ_JAENHK010000010.1"/>
</dbReference>